<dbReference type="GeneID" id="108038023"/>
<dbReference type="PANTHER" id="PTHR20977:SF0">
    <property type="entry name" value="AT13385P-RELATED"/>
    <property type="match status" value="1"/>
</dbReference>
<dbReference type="InterPro" id="IPR006611">
    <property type="entry name" value="DUF1431_DROsp"/>
</dbReference>
<feature type="region of interest" description="Disordered" evidence="1">
    <location>
        <begin position="33"/>
        <end position="57"/>
    </location>
</feature>
<keyword evidence="3" id="KW-1185">Reference proteome</keyword>
<reference evidence="2" key="3">
    <citation type="submission" date="2025-05" db="UniProtKB">
        <authorList>
            <consortium name="EnsemblMetazoa"/>
        </authorList>
    </citation>
    <scope>IDENTIFICATION</scope>
</reference>
<dbReference type="AlphaFoldDB" id="A0A6P4E4N1"/>
<dbReference type="Proteomes" id="UP001652680">
    <property type="component" value="Unassembled WGS sequence"/>
</dbReference>
<reference evidence="3" key="1">
    <citation type="journal article" date="2021" name="Elife">
        <title>Highly contiguous assemblies of 101 drosophilid genomes.</title>
        <authorList>
            <person name="Kim B.Y."/>
            <person name="Wang J.R."/>
            <person name="Miller D.E."/>
            <person name="Barmina O."/>
            <person name="Delaney E."/>
            <person name="Thompson A."/>
            <person name="Comeault A.A."/>
            <person name="Peede D."/>
            <person name="D'Agostino E.R."/>
            <person name="Pelaez J."/>
            <person name="Aguilar J.M."/>
            <person name="Haji D."/>
            <person name="Matsunaga T."/>
            <person name="Armstrong E.E."/>
            <person name="Zych M."/>
            <person name="Ogawa Y."/>
            <person name="Stamenkovic-Radak M."/>
            <person name="Jelic M."/>
            <person name="Veselinovic M.S."/>
            <person name="Tanaskovic M."/>
            <person name="Eric P."/>
            <person name="Gao J.J."/>
            <person name="Katoh T.K."/>
            <person name="Toda M.J."/>
            <person name="Watabe H."/>
            <person name="Watada M."/>
            <person name="Davis J.S."/>
            <person name="Moyle L.C."/>
            <person name="Manoli G."/>
            <person name="Bertolini E."/>
            <person name="Kostal V."/>
            <person name="Hawley R.S."/>
            <person name="Takahashi A."/>
            <person name="Jones C.D."/>
            <person name="Price D.K."/>
            <person name="Whiteman N."/>
            <person name="Kopp A."/>
            <person name="Matute D.R."/>
            <person name="Petrov D.A."/>
        </authorList>
    </citation>
    <scope>NUCLEOTIDE SEQUENCE [LARGE SCALE GENOMIC DNA]</scope>
</reference>
<reference evidence="4" key="2">
    <citation type="submission" date="2025-04" db="UniProtKB">
        <authorList>
            <consortium name="RefSeq"/>
        </authorList>
    </citation>
    <scope>IDENTIFICATION</scope>
</reference>
<proteinExistence type="predicted"/>
<dbReference type="OrthoDB" id="7808230at2759"/>
<evidence type="ECO:0000256" key="1">
    <source>
        <dbReference type="SAM" id="MobiDB-lite"/>
    </source>
</evidence>
<dbReference type="PANTHER" id="PTHR20977">
    <property type="entry name" value="AT13385P-RELATED"/>
    <property type="match status" value="1"/>
</dbReference>
<dbReference type="Pfam" id="PF07248">
    <property type="entry name" value="DUF1431"/>
    <property type="match status" value="1"/>
</dbReference>
<dbReference type="SMART" id="SM00689">
    <property type="entry name" value="DM6"/>
    <property type="match status" value="1"/>
</dbReference>
<dbReference type="RefSeq" id="XP_016970208.1">
    <property type="nucleotide sequence ID" value="XM_017114719.1"/>
</dbReference>
<evidence type="ECO:0000313" key="2">
    <source>
        <dbReference type="EnsemblMetazoa" id="XP_016970208.1"/>
    </source>
</evidence>
<evidence type="ECO:0000313" key="3">
    <source>
        <dbReference type="Proteomes" id="UP001652680"/>
    </source>
</evidence>
<protein>
    <submittedName>
        <fullName evidence="4">Uncharacterized protein LOC108038023</fullName>
    </submittedName>
</protein>
<organism evidence="4">
    <name type="scientific">Drosophila rhopaloa</name>
    <name type="common">Fruit fly</name>
    <dbReference type="NCBI Taxonomy" id="1041015"/>
    <lineage>
        <taxon>Eukaryota</taxon>
        <taxon>Metazoa</taxon>
        <taxon>Ecdysozoa</taxon>
        <taxon>Arthropoda</taxon>
        <taxon>Hexapoda</taxon>
        <taxon>Insecta</taxon>
        <taxon>Pterygota</taxon>
        <taxon>Neoptera</taxon>
        <taxon>Endopterygota</taxon>
        <taxon>Diptera</taxon>
        <taxon>Brachycera</taxon>
        <taxon>Muscomorpha</taxon>
        <taxon>Ephydroidea</taxon>
        <taxon>Drosophilidae</taxon>
        <taxon>Drosophila</taxon>
        <taxon>Sophophora</taxon>
    </lineage>
</organism>
<dbReference type="EnsemblMetazoa" id="XM_017114719.2">
    <property type="protein sequence ID" value="XP_016970208.1"/>
    <property type="gene ID" value="LOC108038023"/>
</dbReference>
<gene>
    <name evidence="4" type="primary">LOC108038023</name>
    <name evidence="2" type="synonym">108038023</name>
</gene>
<evidence type="ECO:0000313" key="4">
    <source>
        <dbReference type="RefSeq" id="XP_016970208.1"/>
    </source>
</evidence>
<sequence length="256" mass="29515">MLLVKKTLFRAPAAMRSGLTSRTNHIRGMETLFDPYEDGMPRMPGQRTDLKKNEPKDRTKVPLKDICWIAMRRSEFKCRSDPEFNVPAFIDAQNKCIGDPCATSYPPTDLTLYKPSDKLARRYQRTWCECELKERKRKAVCRCRPVNFLRRARRTPPLKASKVCPDGSESLGLGQCRPKKEEGSCPRFKLPFCKEASSVGCRPGRPHSGCIRRRTKYPSYSECKVDPLPDLPPSHCFCINQPPMCVVWNYYRMKKS</sequence>
<name>A0A6P4E4N1_DRORH</name>
<accession>A0A6P4E4N1</accession>
<feature type="compositionally biased region" description="Basic and acidic residues" evidence="1">
    <location>
        <begin position="48"/>
        <end position="57"/>
    </location>
</feature>